<dbReference type="Proteomes" id="UP000500870">
    <property type="component" value="Chromosome 1"/>
</dbReference>
<organism evidence="1 2">
    <name type="scientific">Agrobacterium pusense</name>
    <dbReference type="NCBI Taxonomy" id="648995"/>
    <lineage>
        <taxon>Bacteria</taxon>
        <taxon>Pseudomonadati</taxon>
        <taxon>Pseudomonadota</taxon>
        <taxon>Alphaproteobacteria</taxon>
        <taxon>Hyphomicrobiales</taxon>
        <taxon>Rhizobiaceae</taxon>
        <taxon>Rhizobium/Agrobacterium group</taxon>
        <taxon>Agrobacterium</taxon>
    </lineage>
</organism>
<dbReference type="EMBL" id="CP050898">
    <property type="protein sequence ID" value="QIX22780.1"/>
    <property type="molecule type" value="Genomic_DNA"/>
</dbReference>
<evidence type="ECO:0000313" key="2">
    <source>
        <dbReference type="Proteomes" id="UP000500870"/>
    </source>
</evidence>
<gene>
    <name evidence="1" type="ORF">FOB41_17325</name>
</gene>
<protein>
    <submittedName>
        <fullName evidence="1">Phage head closure protein</fullName>
    </submittedName>
</protein>
<reference evidence="1 2" key="1">
    <citation type="submission" date="2020-04" db="EMBL/GenBank/DDBJ databases">
        <title>FDA dAtabase for Regulatory Grade micrObial Sequences (FDA-ARGOS): Supporting development and validation of Infectious Disease Dx tests.</title>
        <authorList>
            <person name="Sciortino C."/>
            <person name="Tallon L."/>
            <person name="Sadzewicz L."/>
            <person name="Vavikolanu K."/>
            <person name="Mehta A."/>
            <person name="Aluvathingal J."/>
            <person name="Nadendla S."/>
            <person name="Nandy P."/>
            <person name="Geyer C."/>
            <person name="Yan Y."/>
            <person name="Sichtig H."/>
        </authorList>
    </citation>
    <scope>NUCLEOTIDE SEQUENCE [LARGE SCALE GENOMIC DNA]</scope>
    <source>
        <strain evidence="1 2">FDAARGOS_633</strain>
    </source>
</reference>
<evidence type="ECO:0000313" key="1">
    <source>
        <dbReference type="EMBL" id="QIX22780.1"/>
    </source>
</evidence>
<dbReference type="Pfam" id="PF05521">
    <property type="entry name" value="Phage_HCP"/>
    <property type="match status" value="1"/>
</dbReference>
<accession>A0A6H0ZSM1</accession>
<dbReference type="NCBIfam" id="TIGR01563">
    <property type="entry name" value="gp16_SPP1"/>
    <property type="match status" value="1"/>
</dbReference>
<dbReference type="InterPro" id="IPR038666">
    <property type="entry name" value="SSP1_head-tail_sf"/>
</dbReference>
<dbReference type="InterPro" id="IPR008767">
    <property type="entry name" value="Phage_SPP1_head-tail_adaptor"/>
</dbReference>
<proteinExistence type="predicted"/>
<sequence length="113" mass="12780">MNLVFLDPGRLTARLELEVRSETPDGQGGAAESWKAVRALWGAIEPVSEASHERASAEGATITHRVWLAWRNDIDIGTGMRFRKGSRILNIRTAMDPDETRRFIVCRCEEEDR</sequence>
<dbReference type="Gene3D" id="2.40.10.270">
    <property type="entry name" value="Bacteriophage SPP1 head-tail adaptor protein"/>
    <property type="match status" value="1"/>
</dbReference>
<dbReference type="AlphaFoldDB" id="A0A6H0ZSM1"/>
<name>A0A6H0ZSM1_9HYPH</name>
<dbReference type="RefSeq" id="WP_006700095.1">
    <property type="nucleotide sequence ID" value="NZ_CP050898.1"/>
</dbReference>